<comment type="caution">
    <text evidence="6">The sequence shown here is derived from an EMBL/GenBank/DDBJ whole genome shotgun (WGS) entry which is preliminary data.</text>
</comment>
<dbReference type="GO" id="GO:0046872">
    <property type="term" value="F:metal ion binding"/>
    <property type="evidence" value="ECO:0007669"/>
    <property type="project" value="UniProtKB-KW"/>
</dbReference>
<keyword evidence="6" id="KW-0378">Hydrolase</keyword>
<evidence type="ECO:0000313" key="7">
    <source>
        <dbReference type="Proteomes" id="UP000036403"/>
    </source>
</evidence>
<dbReference type="PANTHER" id="PTHR23080:SF143">
    <property type="entry name" value="SI:DKEY-56D12.4"/>
    <property type="match status" value="1"/>
</dbReference>
<dbReference type="Proteomes" id="UP000036403">
    <property type="component" value="Unassembled WGS sequence"/>
</dbReference>
<keyword evidence="7" id="KW-1185">Reference proteome</keyword>
<organism evidence="6 7">
    <name type="scientific">Lasius niger</name>
    <name type="common">Black garden ant</name>
    <dbReference type="NCBI Taxonomy" id="67767"/>
    <lineage>
        <taxon>Eukaryota</taxon>
        <taxon>Metazoa</taxon>
        <taxon>Ecdysozoa</taxon>
        <taxon>Arthropoda</taxon>
        <taxon>Hexapoda</taxon>
        <taxon>Insecta</taxon>
        <taxon>Pterygota</taxon>
        <taxon>Neoptera</taxon>
        <taxon>Endopterygota</taxon>
        <taxon>Hymenoptera</taxon>
        <taxon>Apocrita</taxon>
        <taxon>Aculeata</taxon>
        <taxon>Formicoidea</taxon>
        <taxon>Formicidae</taxon>
        <taxon>Formicinae</taxon>
        <taxon>Lasius</taxon>
        <taxon>Lasius</taxon>
    </lineage>
</organism>
<evidence type="ECO:0000256" key="1">
    <source>
        <dbReference type="ARBA" id="ARBA00001968"/>
    </source>
</evidence>
<name>A0A0J7K5K1_LASNI</name>
<proteinExistence type="predicted"/>
<keyword evidence="3" id="KW-1133">Transmembrane helix</keyword>
<keyword evidence="2" id="KW-0479">Metal-binding</keyword>
<dbReference type="OrthoDB" id="7695469at2759"/>
<protein>
    <submittedName>
        <fullName evidence="6">Fatty-acid amide hydrolase 2-like protein</fullName>
    </submittedName>
</protein>
<keyword evidence="3" id="KW-0812">Transmembrane</keyword>
<evidence type="ECO:0000259" key="5">
    <source>
        <dbReference type="Pfam" id="PF13613"/>
    </source>
</evidence>
<dbReference type="EMBL" id="LBMM01013653">
    <property type="protein sequence ID" value="KMQ85539.1"/>
    <property type="molecule type" value="Genomic_DNA"/>
</dbReference>
<dbReference type="InterPro" id="IPR027805">
    <property type="entry name" value="Transposase_HTH_dom"/>
</dbReference>
<reference evidence="6 7" key="1">
    <citation type="submission" date="2015-04" db="EMBL/GenBank/DDBJ databases">
        <title>Lasius niger genome sequencing.</title>
        <authorList>
            <person name="Konorov E.A."/>
            <person name="Nikitin M.A."/>
            <person name="Kirill M.V."/>
            <person name="Chang P."/>
        </authorList>
    </citation>
    <scope>NUCLEOTIDE SEQUENCE [LARGE SCALE GENOMIC DNA]</scope>
    <source>
        <tissue evidence="6">Whole</tissue>
    </source>
</reference>
<dbReference type="Pfam" id="PF13613">
    <property type="entry name" value="HTH_Tnp_4"/>
    <property type="match status" value="1"/>
</dbReference>
<dbReference type="AlphaFoldDB" id="A0A0J7K5K1"/>
<feature type="transmembrane region" description="Helical" evidence="3">
    <location>
        <begin position="157"/>
        <end position="179"/>
    </location>
</feature>
<sequence length="325" mass="36133">MHPVALQHEEGLIVSFETTKTTSEAVVEAFLNMNSVMTQTDLDTSPENNVSFMYCWQDPSTNEASTQTCINVNKPENRPKKVIVVAPQPAQTETVGVGPDCDMRPGFIGFDDIKTDSDMKQLAGVSLSMFQILLAFIKPLTHGQPKYYKVMNVQNRLLLFLMKMKLGLTFGAIGVFFHISASSVSSIFYSVLETLHENTKTWVFWPSREAIRSSMPSVFKNYPNCRAIIDCTEIRTDTPPSLDKRALMYSSYKSGFTVKYLIGISPSGKITFLSKGYGGRSTDGFIVVDSGFINLVEPGDEIMADKGFPTIKNLDNKNFSSVNVF</sequence>
<comment type="cofactor">
    <cofactor evidence="1">
        <name>a divalent metal cation</name>
        <dbReference type="ChEBI" id="CHEBI:60240"/>
    </cofactor>
</comment>
<feature type="domain" description="Transposase Helix-turn-helix" evidence="5">
    <location>
        <begin position="151"/>
        <end position="200"/>
    </location>
</feature>
<dbReference type="GO" id="GO:0016787">
    <property type="term" value="F:hydrolase activity"/>
    <property type="evidence" value="ECO:0007669"/>
    <property type="project" value="UniProtKB-KW"/>
</dbReference>
<accession>A0A0J7K5K1</accession>
<evidence type="ECO:0000313" key="6">
    <source>
        <dbReference type="EMBL" id="KMQ85539.1"/>
    </source>
</evidence>
<dbReference type="PaxDb" id="67767-A0A0J7K5K1"/>
<keyword evidence="3" id="KW-0472">Membrane</keyword>
<dbReference type="Pfam" id="PF13359">
    <property type="entry name" value="DDE_Tnp_4"/>
    <property type="match status" value="1"/>
</dbReference>
<dbReference type="InterPro" id="IPR027806">
    <property type="entry name" value="HARBI1_dom"/>
</dbReference>
<dbReference type="PANTHER" id="PTHR23080">
    <property type="entry name" value="THAP DOMAIN PROTEIN"/>
    <property type="match status" value="1"/>
</dbReference>
<feature type="domain" description="DDE Tnp4" evidence="4">
    <location>
        <begin position="229"/>
        <end position="313"/>
    </location>
</feature>
<evidence type="ECO:0000256" key="2">
    <source>
        <dbReference type="ARBA" id="ARBA00022723"/>
    </source>
</evidence>
<gene>
    <name evidence="6" type="ORF">RF55_15842</name>
</gene>
<evidence type="ECO:0000259" key="4">
    <source>
        <dbReference type="Pfam" id="PF13359"/>
    </source>
</evidence>
<evidence type="ECO:0000256" key="3">
    <source>
        <dbReference type="SAM" id="Phobius"/>
    </source>
</evidence>